<dbReference type="Pfam" id="PF04172">
    <property type="entry name" value="LrgB"/>
    <property type="match status" value="1"/>
</dbReference>
<dbReference type="PANTHER" id="PTHR30249:SF3">
    <property type="entry name" value="MUREIN HYDROLASE EXPORT REGULATOR"/>
    <property type="match status" value="1"/>
</dbReference>
<dbReference type="EMBL" id="JNVM01000017">
    <property type="protein sequence ID" value="KEQ24032.1"/>
    <property type="molecule type" value="Genomic_DNA"/>
</dbReference>
<evidence type="ECO:0000256" key="2">
    <source>
        <dbReference type="ARBA" id="ARBA00022692"/>
    </source>
</evidence>
<accession>A0A081P009</accession>
<dbReference type="GO" id="GO:0016020">
    <property type="term" value="C:membrane"/>
    <property type="evidence" value="ECO:0007669"/>
    <property type="project" value="UniProtKB-SubCell"/>
</dbReference>
<dbReference type="RefSeq" id="WP_036686142.1">
    <property type="nucleotide sequence ID" value="NZ_JNVM01000017.1"/>
</dbReference>
<evidence type="ECO:0000313" key="6">
    <source>
        <dbReference type="EMBL" id="KEQ24032.1"/>
    </source>
</evidence>
<dbReference type="OrthoDB" id="9811701at2"/>
<organism evidence="6 7">
    <name type="scientific">Paenibacillus tyrfis</name>
    <dbReference type="NCBI Taxonomy" id="1501230"/>
    <lineage>
        <taxon>Bacteria</taxon>
        <taxon>Bacillati</taxon>
        <taxon>Bacillota</taxon>
        <taxon>Bacilli</taxon>
        <taxon>Bacillales</taxon>
        <taxon>Paenibacillaceae</taxon>
        <taxon>Paenibacillus</taxon>
    </lineage>
</organism>
<feature type="transmembrane region" description="Helical" evidence="5">
    <location>
        <begin position="6"/>
        <end position="23"/>
    </location>
</feature>
<dbReference type="InterPro" id="IPR007300">
    <property type="entry name" value="CidB/LrgB"/>
</dbReference>
<proteinExistence type="predicted"/>
<dbReference type="PANTHER" id="PTHR30249">
    <property type="entry name" value="PUTATIVE SEROTONIN TRANSPORTER"/>
    <property type="match status" value="1"/>
</dbReference>
<feature type="transmembrane region" description="Helical" evidence="5">
    <location>
        <begin position="87"/>
        <end position="109"/>
    </location>
</feature>
<evidence type="ECO:0000256" key="4">
    <source>
        <dbReference type="ARBA" id="ARBA00023136"/>
    </source>
</evidence>
<evidence type="ECO:0000256" key="5">
    <source>
        <dbReference type="SAM" id="Phobius"/>
    </source>
</evidence>
<sequence length="226" mass="23875">MTWLSLGLLLFTMAVYYGIKSLYRRKPKIYLSPLLLTPAVVIVLLLKGDIPYETYNAGAHWLTDMIGPATIALAVPLYKNVALLRKYAVEIMASVLVGSAAGVATSVWIAKGLHLDVKIIDGLVLRSTTTPIAIAITDMIGGIPAMTALFVLVTGLLGTVVGPMLIRLFRIRSGVAQGVLLGTSAHTAGTTTAFEFGAVSGTVSSISMLVTALLALVVVPWLVLLL</sequence>
<dbReference type="AlphaFoldDB" id="A0A081P009"/>
<dbReference type="eggNOG" id="COG1346">
    <property type="taxonomic scope" value="Bacteria"/>
</dbReference>
<evidence type="ECO:0000256" key="1">
    <source>
        <dbReference type="ARBA" id="ARBA00004141"/>
    </source>
</evidence>
<feature type="transmembrane region" description="Helical" evidence="5">
    <location>
        <begin position="58"/>
        <end position="78"/>
    </location>
</feature>
<protein>
    <submittedName>
        <fullName evidence="6">LrgB</fullName>
    </submittedName>
</protein>
<keyword evidence="4 5" id="KW-0472">Membrane</keyword>
<reference evidence="6 7" key="1">
    <citation type="submission" date="2014-06" db="EMBL/GenBank/DDBJ databases">
        <title>Draft genome sequence of Paenibacillus sp. MSt1.</title>
        <authorList>
            <person name="Aw Y.K."/>
            <person name="Ong K.S."/>
            <person name="Gan H.M."/>
            <person name="Lee S.M."/>
        </authorList>
    </citation>
    <scope>NUCLEOTIDE SEQUENCE [LARGE SCALE GENOMIC DNA]</scope>
    <source>
        <strain evidence="6 7">MSt1</strain>
    </source>
</reference>
<keyword evidence="7" id="KW-1185">Reference proteome</keyword>
<evidence type="ECO:0000313" key="7">
    <source>
        <dbReference type="Proteomes" id="UP000028123"/>
    </source>
</evidence>
<feature type="transmembrane region" description="Helical" evidence="5">
    <location>
        <begin position="30"/>
        <end position="46"/>
    </location>
</feature>
<name>A0A081P009_9BACL</name>
<keyword evidence="2 5" id="KW-0812">Transmembrane</keyword>
<evidence type="ECO:0000256" key="3">
    <source>
        <dbReference type="ARBA" id="ARBA00022989"/>
    </source>
</evidence>
<gene>
    <name evidence="6" type="ORF">ET33_09960</name>
</gene>
<comment type="subcellular location">
    <subcellularLocation>
        <location evidence="1">Membrane</location>
        <topology evidence="1">Multi-pass membrane protein</topology>
    </subcellularLocation>
</comment>
<feature type="transmembrane region" description="Helical" evidence="5">
    <location>
        <begin position="145"/>
        <end position="166"/>
    </location>
</feature>
<feature type="transmembrane region" description="Helical" evidence="5">
    <location>
        <begin position="205"/>
        <end position="225"/>
    </location>
</feature>
<comment type="caution">
    <text evidence="6">The sequence shown here is derived from an EMBL/GenBank/DDBJ whole genome shotgun (WGS) entry which is preliminary data.</text>
</comment>
<keyword evidence="3 5" id="KW-1133">Transmembrane helix</keyword>
<dbReference type="Proteomes" id="UP000028123">
    <property type="component" value="Unassembled WGS sequence"/>
</dbReference>